<dbReference type="NCBIfam" id="TIGR01563">
    <property type="entry name" value="gp16_SPP1"/>
    <property type="match status" value="1"/>
</dbReference>
<dbReference type="Proteomes" id="UP001320898">
    <property type="component" value="Unassembled WGS sequence"/>
</dbReference>
<reference evidence="1 2" key="1">
    <citation type="submission" date="2022-04" db="EMBL/GenBank/DDBJ databases">
        <authorList>
            <person name="Ye Y.-Q."/>
            <person name="Du Z.-J."/>
        </authorList>
    </citation>
    <scope>NUCLEOTIDE SEQUENCE [LARGE SCALE GENOMIC DNA]</scope>
    <source>
        <strain evidence="1 2">A6E488</strain>
    </source>
</reference>
<proteinExistence type="predicted"/>
<dbReference type="InterPro" id="IPR008767">
    <property type="entry name" value="Phage_SPP1_head-tail_adaptor"/>
</dbReference>
<dbReference type="AlphaFoldDB" id="A0AAW5QT54"/>
<dbReference type="Pfam" id="PF05521">
    <property type="entry name" value="Phage_HCP"/>
    <property type="match status" value="1"/>
</dbReference>
<evidence type="ECO:0000313" key="2">
    <source>
        <dbReference type="Proteomes" id="UP001320898"/>
    </source>
</evidence>
<dbReference type="RefSeq" id="WP_261614786.1">
    <property type="nucleotide sequence ID" value="NZ_JALIDZ010000002.1"/>
</dbReference>
<dbReference type="InterPro" id="IPR038666">
    <property type="entry name" value="SSP1_head-tail_sf"/>
</dbReference>
<name>A0AAW5QT54_9HYPH</name>
<evidence type="ECO:0000313" key="1">
    <source>
        <dbReference type="EMBL" id="MCT8971216.1"/>
    </source>
</evidence>
<protein>
    <submittedName>
        <fullName evidence="1">Phage head closure protein</fullName>
    </submittedName>
</protein>
<dbReference type="Gene3D" id="2.40.10.270">
    <property type="entry name" value="Bacteriophage SPP1 head-tail adaptor protein"/>
    <property type="match status" value="1"/>
</dbReference>
<accession>A0AAW5QT54</accession>
<dbReference type="EMBL" id="JALIDZ010000002">
    <property type="protein sequence ID" value="MCT8971216.1"/>
    <property type="molecule type" value="Genomic_DNA"/>
</dbReference>
<organism evidence="1 2">
    <name type="scientific">Microbaculum marinisediminis</name>
    <dbReference type="NCBI Taxonomy" id="2931392"/>
    <lineage>
        <taxon>Bacteria</taxon>
        <taxon>Pseudomonadati</taxon>
        <taxon>Pseudomonadota</taxon>
        <taxon>Alphaproteobacteria</taxon>
        <taxon>Hyphomicrobiales</taxon>
        <taxon>Tepidamorphaceae</taxon>
        <taxon>Microbaculum</taxon>
    </lineage>
</organism>
<comment type="caution">
    <text evidence="1">The sequence shown here is derived from an EMBL/GenBank/DDBJ whole genome shotgun (WGS) entry which is preliminary data.</text>
</comment>
<keyword evidence="2" id="KW-1185">Reference proteome</keyword>
<sequence>MPLGRLRSRVTLQAPVDADDGAGGTTRSWQDVATLWARVEPLRASERVEAERIEAAVDIRVTIRWRPDVSSAMRLSFGTRVFEIRGLIDREERHRYLDCLCEETPA</sequence>
<gene>
    <name evidence="1" type="ORF">MUB46_05015</name>
</gene>